<proteinExistence type="inferred from homology"/>
<dbReference type="EMBL" id="SSTE01004728">
    <property type="protein sequence ID" value="KAA0061855.1"/>
    <property type="molecule type" value="Genomic_DNA"/>
</dbReference>
<evidence type="ECO:0000256" key="17">
    <source>
        <dbReference type="ARBA" id="ARBA00081533"/>
    </source>
</evidence>
<dbReference type="Proteomes" id="UP000321393">
    <property type="component" value="Unassembled WGS sequence"/>
</dbReference>
<comment type="catalytic activity">
    <reaction evidence="13">
        <text>a fatty acyl-CoA + H2O = a fatty acid + CoA + H(+)</text>
        <dbReference type="Rhea" id="RHEA:16781"/>
        <dbReference type="ChEBI" id="CHEBI:15377"/>
        <dbReference type="ChEBI" id="CHEBI:15378"/>
        <dbReference type="ChEBI" id="CHEBI:28868"/>
        <dbReference type="ChEBI" id="CHEBI:57287"/>
        <dbReference type="ChEBI" id="CHEBI:77636"/>
    </reaction>
    <physiologicalReaction direction="left-to-right" evidence="13">
        <dbReference type="Rhea" id="RHEA:16782"/>
    </physiologicalReaction>
</comment>
<gene>
    <name evidence="22" type="ORF">E5676_scaffold571G00440</name>
    <name evidence="21" type="ORF">E6C27_scaffold89G00920</name>
</gene>
<evidence type="ECO:0000256" key="9">
    <source>
        <dbReference type="ARBA" id="ARBA00023098"/>
    </source>
</evidence>
<evidence type="ECO:0000313" key="23">
    <source>
        <dbReference type="Proteomes" id="UP000321393"/>
    </source>
</evidence>
<dbReference type="EMBL" id="SSTD01008511">
    <property type="protein sequence ID" value="TYK15401.1"/>
    <property type="molecule type" value="Genomic_DNA"/>
</dbReference>
<comment type="subunit">
    <text evidence="15">Homotetramer. Interacts with PCTP.</text>
</comment>
<evidence type="ECO:0000256" key="3">
    <source>
        <dbReference type="ARBA" id="ARBA00004186"/>
    </source>
</evidence>
<dbReference type="GO" id="GO:0005634">
    <property type="term" value="C:nucleus"/>
    <property type="evidence" value="ECO:0007669"/>
    <property type="project" value="UniProtKB-SubCell"/>
</dbReference>
<feature type="region of interest" description="Disordered" evidence="19">
    <location>
        <begin position="1"/>
        <end position="34"/>
    </location>
</feature>
<feature type="domain" description="Thioesterase" evidence="20">
    <location>
        <begin position="106"/>
        <end position="174"/>
    </location>
</feature>
<dbReference type="PANTHER" id="PTHR21660">
    <property type="entry name" value="THIOESTERASE SUPERFAMILY MEMBER-RELATED"/>
    <property type="match status" value="1"/>
</dbReference>
<evidence type="ECO:0000256" key="1">
    <source>
        <dbReference type="ARBA" id="ARBA00004123"/>
    </source>
</evidence>
<keyword evidence="9" id="KW-0443">Lipid metabolism</keyword>
<dbReference type="InterPro" id="IPR006683">
    <property type="entry name" value="Thioestr_dom"/>
</dbReference>
<protein>
    <recommendedName>
        <fullName evidence="16">Acyl-coenzyme A thioesterase 13</fullName>
    </recommendedName>
    <alternativeName>
        <fullName evidence="17">Hotdog-fold thioesterase superfamily member 2</fullName>
    </alternativeName>
    <alternativeName>
        <fullName evidence="18">Thioesterase superfamily member 2</fullName>
    </alternativeName>
</protein>
<dbReference type="OrthoDB" id="46529at2759"/>
<keyword evidence="7" id="KW-0378">Hydrolase</keyword>
<evidence type="ECO:0000256" key="4">
    <source>
        <dbReference type="ARBA" id="ARBA00004514"/>
    </source>
</evidence>
<dbReference type="Gene3D" id="3.10.129.10">
    <property type="entry name" value="Hotdog Thioesterase"/>
    <property type="match status" value="1"/>
</dbReference>
<dbReference type="CDD" id="cd03443">
    <property type="entry name" value="PaaI_thioesterase"/>
    <property type="match status" value="1"/>
</dbReference>
<dbReference type="PANTHER" id="PTHR21660:SF8">
    <property type="entry name" value="OS02G0521700 PROTEIN"/>
    <property type="match status" value="1"/>
</dbReference>
<evidence type="ECO:0000313" key="21">
    <source>
        <dbReference type="EMBL" id="KAA0061855.1"/>
    </source>
</evidence>
<evidence type="ECO:0000256" key="14">
    <source>
        <dbReference type="ARBA" id="ARBA00058205"/>
    </source>
</evidence>
<dbReference type="GO" id="GO:0005829">
    <property type="term" value="C:cytosol"/>
    <property type="evidence" value="ECO:0007669"/>
    <property type="project" value="UniProtKB-SubCell"/>
</dbReference>
<name>A0A5A7V7K8_CUCMM</name>
<dbReference type="AlphaFoldDB" id="A0A5A7V7K8"/>
<comment type="caution">
    <text evidence="21">The sequence shown here is derived from an EMBL/GenBank/DDBJ whole genome shotgun (WGS) entry which is preliminary data.</text>
</comment>
<dbReference type="Pfam" id="PF03061">
    <property type="entry name" value="4HBT"/>
    <property type="match status" value="1"/>
</dbReference>
<dbReference type="GO" id="GO:0006629">
    <property type="term" value="P:lipid metabolic process"/>
    <property type="evidence" value="ECO:0007669"/>
    <property type="project" value="UniProtKB-KW"/>
</dbReference>
<feature type="compositionally biased region" description="Acidic residues" evidence="19">
    <location>
        <begin position="23"/>
        <end position="33"/>
    </location>
</feature>
<keyword evidence="11" id="KW-0206">Cytoskeleton</keyword>
<keyword evidence="10" id="KW-0496">Mitochondrion</keyword>
<keyword evidence="6" id="KW-0963">Cytoplasm</keyword>
<evidence type="ECO:0000256" key="5">
    <source>
        <dbReference type="ARBA" id="ARBA00008324"/>
    </source>
</evidence>
<dbReference type="STRING" id="1194695.A0A5A7V7K8"/>
<dbReference type="InterPro" id="IPR029069">
    <property type="entry name" value="HotDog_dom_sf"/>
</dbReference>
<keyword evidence="12" id="KW-0539">Nucleus</keyword>
<evidence type="ECO:0000256" key="12">
    <source>
        <dbReference type="ARBA" id="ARBA00023242"/>
    </source>
</evidence>
<dbReference type="GO" id="GO:0005739">
    <property type="term" value="C:mitochondrion"/>
    <property type="evidence" value="ECO:0007669"/>
    <property type="project" value="UniProtKB-SubCell"/>
</dbReference>
<comment type="function">
    <text evidence="14">Catalyzes the hydrolysis of acyl-CoAs into free fatty acids and coenzyme A (CoASH), regulating their respective intracellular levels. Has acyl-CoA thioesterase activity towards medium (C12) and long-chain (C18) fatty acyl-CoA substrates. Can also hydrolyze 3-hydroxyphenylacetyl-CoA and 3,4-dihydroxyphenylacetyl-CoA (in vitro). May play a role in controlling adaptive thermogenesis.</text>
</comment>
<evidence type="ECO:0000256" key="8">
    <source>
        <dbReference type="ARBA" id="ARBA00022990"/>
    </source>
</evidence>
<comment type="similarity">
    <text evidence="5">Belongs to the thioesterase PaaI family.</text>
</comment>
<evidence type="ECO:0000313" key="24">
    <source>
        <dbReference type="Proteomes" id="UP000321947"/>
    </source>
</evidence>
<sequence length="242" mass="27105">MLLHRTRSSNQYLNTSDKQEEAIEREEVESESELMEKAKQLLELTKEETDAVQKLPVRPKKPGQSCFYTFFALRGIQVDRVEPGLVVCTLKVPPRLTDRSGKLASGAIANLVDEIGCAVIYDEALPEPVSVDMSISYMSSADVDDELEIVSKLLGQKGRYSGTRVVIKNKRNGEIVAEGRHSLFSIRPSTVKSKLVRMSFDLAFSLKIKMYNFLLACNTRPFDKGLDWVPRICGGLISLRGF</sequence>
<dbReference type="InterPro" id="IPR039298">
    <property type="entry name" value="ACOT13"/>
</dbReference>
<dbReference type="Proteomes" id="UP000321947">
    <property type="component" value="Unassembled WGS sequence"/>
</dbReference>
<evidence type="ECO:0000256" key="2">
    <source>
        <dbReference type="ARBA" id="ARBA00004173"/>
    </source>
</evidence>
<evidence type="ECO:0000313" key="22">
    <source>
        <dbReference type="EMBL" id="TYK15401.1"/>
    </source>
</evidence>
<evidence type="ECO:0000256" key="16">
    <source>
        <dbReference type="ARBA" id="ARBA00067273"/>
    </source>
</evidence>
<evidence type="ECO:0000256" key="7">
    <source>
        <dbReference type="ARBA" id="ARBA00022801"/>
    </source>
</evidence>
<dbReference type="SUPFAM" id="SSF54637">
    <property type="entry name" value="Thioesterase/thiol ester dehydrase-isomerase"/>
    <property type="match status" value="1"/>
</dbReference>
<evidence type="ECO:0000256" key="15">
    <source>
        <dbReference type="ARBA" id="ARBA00064709"/>
    </source>
</evidence>
<evidence type="ECO:0000256" key="13">
    <source>
        <dbReference type="ARBA" id="ARBA00052976"/>
    </source>
</evidence>
<evidence type="ECO:0000256" key="19">
    <source>
        <dbReference type="SAM" id="MobiDB-lite"/>
    </source>
</evidence>
<evidence type="ECO:0000259" key="20">
    <source>
        <dbReference type="Pfam" id="PF03061"/>
    </source>
</evidence>
<dbReference type="GO" id="GO:0047617">
    <property type="term" value="F:fatty acyl-CoA hydrolase activity"/>
    <property type="evidence" value="ECO:0007669"/>
    <property type="project" value="InterPro"/>
</dbReference>
<comment type="subcellular location">
    <subcellularLocation>
        <location evidence="3">Cytoplasm</location>
        <location evidence="3">Cytoskeleton</location>
        <location evidence="3">Spindle</location>
    </subcellularLocation>
    <subcellularLocation>
        <location evidence="4">Cytoplasm</location>
        <location evidence="4">Cytosol</location>
    </subcellularLocation>
    <subcellularLocation>
        <location evidence="2">Mitochondrion</location>
    </subcellularLocation>
    <subcellularLocation>
        <location evidence="1">Nucleus</location>
    </subcellularLocation>
</comment>
<keyword evidence="8" id="KW-0007">Acetylation</keyword>
<evidence type="ECO:0000256" key="10">
    <source>
        <dbReference type="ARBA" id="ARBA00023128"/>
    </source>
</evidence>
<evidence type="ECO:0000256" key="18">
    <source>
        <dbReference type="ARBA" id="ARBA00083956"/>
    </source>
</evidence>
<organism evidence="21 23">
    <name type="scientific">Cucumis melo var. makuwa</name>
    <name type="common">Oriental melon</name>
    <dbReference type="NCBI Taxonomy" id="1194695"/>
    <lineage>
        <taxon>Eukaryota</taxon>
        <taxon>Viridiplantae</taxon>
        <taxon>Streptophyta</taxon>
        <taxon>Embryophyta</taxon>
        <taxon>Tracheophyta</taxon>
        <taxon>Spermatophyta</taxon>
        <taxon>Magnoliopsida</taxon>
        <taxon>eudicotyledons</taxon>
        <taxon>Gunneridae</taxon>
        <taxon>Pentapetalae</taxon>
        <taxon>rosids</taxon>
        <taxon>fabids</taxon>
        <taxon>Cucurbitales</taxon>
        <taxon>Cucurbitaceae</taxon>
        <taxon>Benincaseae</taxon>
        <taxon>Cucumis</taxon>
    </lineage>
</organism>
<evidence type="ECO:0000256" key="11">
    <source>
        <dbReference type="ARBA" id="ARBA00023212"/>
    </source>
</evidence>
<reference evidence="23 24" key="1">
    <citation type="submission" date="2019-08" db="EMBL/GenBank/DDBJ databases">
        <title>Draft genome sequences of two oriental melons (Cucumis melo L. var makuwa).</title>
        <authorList>
            <person name="Kwon S.-Y."/>
        </authorList>
    </citation>
    <scope>NUCLEOTIDE SEQUENCE [LARGE SCALE GENOMIC DNA]</scope>
    <source>
        <strain evidence="24">cv. Chang Bougi</strain>
        <strain evidence="23">cv. SW 3</strain>
        <tissue evidence="21">Leaf</tissue>
    </source>
</reference>
<dbReference type="GO" id="GO:0005819">
    <property type="term" value="C:spindle"/>
    <property type="evidence" value="ECO:0007669"/>
    <property type="project" value="UniProtKB-SubCell"/>
</dbReference>
<evidence type="ECO:0000256" key="6">
    <source>
        <dbReference type="ARBA" id="ARBA00022490"/>
    </source>
</evidence>
<dbReference type="FunFam" id="3.10.129.10:FF:000021">
    <property type="entry name" value="Acyl-coenzyme A thioesterase 13"/>
    <property type="match status" value="1"/>
</dbReference>
<accession>A0A5A7V7K8</accession>